<organism evidence="2 3">
    <name type="scientific">Caerostris darwini</name>
    <dbReference type="NCBI Taxonomy" id="1538125"/>
    <lineage>
        <taxon>Eukaryota</taxon>
        <taxon>Metazoa</taxon>
        <taxon>Ecdysozoa</taxon>
        <taxon>Arthropoda</taxon>
        <taxon>Chelicerata</taxon>
        <taxon>Arachnida</taxon>
        <taxon>Araneae</taxon>
        <taxon>Araneomorphae</taxon>
        <taxon>Entelegynae</taxon>
        <taxon>Araneoidea</taxon>
        <taxon>Araneidae</taxon>
        <taxon>Caerostris</taxon>
    </lineage>
</organism>
<evidence type="ECO:0000313" key="3">
    <source>
        <dbReference type="Proteomes" id="UP001054837"/>
    </source>
</evidence>
<dbReference type="Proteomes" id="UP001054837">
    <property type="component" value="Unassembled WGS sequence"/>
</dbReference>
<accession>A0AAV4PHS1</accession>
<keyword evidence="3" id="KW-1185">Reference proteome</keyword>
<dbReference type="AlphaFoldDB" id="A0AAV4PHS1"/>
<name>A0AAV4PHS1_9ARAC</name>
<feature type="region of interest" description="Disordered" evidence="1">
    <location>
        <begin position="14"/>
        <end position="47"/>
    </location>
</feature>
<gene>
    <name evidence="2" type="ORF">CDAR_94951</name>
</gene>
<reference evidence="2 3" key="1">
    <citation type="submission" date="2021-06" db="EMBL/GenBank/DDBJ databases">
        <title>Caerostris darwini draft genome.</title>
        <authorList>
            <person name="Kono N."/>
            <person name="Arakawa K."/>
        </authorList>
    </citation>
    <scope>NUCLEOTIDE SEQUENCE [LARGE SCALE GENOMIC DNA]</scope>
</reference>
<sequence length="172" mass="19688">MVLPRKFHCSVPAFSRERERERKKRPGDRPVGGHLPTALGHSSSTLSTRGGRRIWRLILFFNLLSYSVVGEKKIFFKNLRTRPDVLRKSNNPDIVGFVFFLHRKQQTPSDDEHRKQSRGTEQTIREDGQLPPGRRLSPGTIQLLPVAGGPLQNTCCFFRLTSSLGFRYLAMQ</sequence>
<evidence type="ECO:0000313" key="2">
    <source>
        <dbReference type="EMBL" id="GIX97022.1"/>
    </source>
</evidence>
<evidence type="ECO:0000256" key="1">
    <source>
        <dbReference type="SAM" id="MobiDB-lite"/>
    </source>
</evidence>
<protein>
    <submittedName>
        <fullName evidence="2">Uncharacterized protein</fullName>
    </submittedName>
</protein>
<dbReference type="EMBL" id="BPLQ01003002">
    <property type="protein sequence ID" value="GIX97022.1"/>
    <property type="molecule type" value="Genomic_DNA"/>
</dbReference>
<comment type="caution">
    <text evidence="2">The sequence shown here is derived from an EMBL/GenBank/DDBJ whole genome shotgun (WGS) entry which is preliminary data.</text>
</comment>
<feature type="region of interest" description="Disordered" evidence="1">
    <location>
        <begin position="106"/>
        <end position="136"/>
    </location>
</feature>
<proteinExistence type="predicted"/>